<evidence type="ECO:0000313" key="1">
    <source>
        <dbReference type="EMBL" id="CAD73972.1"/>
    </source>
</evidence>
<dbReference type="AlphaFoldDB" id="Q7US25"/>
<dbReference type="Proteomes" id="UP000001025">
    <property type="component" value="Chromosome"/>
</dbReference>
<gene>
    <name evidence="1" type="ordered locus">RB4746</name>
</gene>
<dbReference type="HOGENOM" id="CLU_2938680_0_0_0"/>
<dbReference type="InParanoid" id="Q7US25"/>
<protein>
    <submittedName>
        <fullName evidence="1">Uncharacterized protein</fullName>
    </submittedName>
</protein>
<name>Q7US25_RHOBA</name>
<dbReference type="EnsemblBacteria" id="CAD73972">
    <property type="protein sequence ID" value="CAD73972"/>
    <property type="gene ID" value="RB4746"/>
</dbReference>
<dbReference type="KEGG" id="rba:RB4746"/>
<reference evidence="1 2" key="1">
    <citation type="journal article" date="2003" name="Proc. Natl. Acad. Sci. U.S.A.">
        <title>Complete genome sequence of the marine planctomycete Pirellula sp. strain 1.</title>
        <authorList>
            <person name="Gloeckner F.O."/>
            <person name="Kube M."/>
            <person name="Bauer M."/>
            <person name="Teeling H."/>
            <person name="Lombardot T."/>
            <person name="Ludwig W."/>
            <person name="Gade D."/>
            <person name="Beck A."/>
            <person name="Borzym K."/>
            <person name="Heitmann K."/>
            <person name="Rabus R."/>
            <person name="Schlesner H."/>
            <person name="Amann R."/>
            <person name="Reinhardt R."/>
        </authorList>
    </citation>
    <scope>NUCLEOTIDE SEQUENCE [LARGE SCALE GENOMIC DNA]</scope>
    <source>
        <strain evidence="2">DSM 10527 / NCIMB 13988 / SH1</strain>
    </source>
</reference>
<dbReference type="STRING" id="243090.RB4746"/>
<sequence>MRLRNDWIIQQSEDRGFESESWSPRSHLDRAHPRTCARRHVSCGGNTTIREYFALASRVR</sequence>
<evidence type="ECO:0000313" key="2">
    <source>
        <dbReference type="Proteomes" id="UP000001025"/>
    </source>
</evidence>
<proteinExistence type="predicted"/>
<dbReference type="EMBL" id="BX294140">
    <property type="protein sequence ID" value="CAD73972.1"/>
    <property type="molecule type" value="Genomic_DNA"/>
</dbReference>
<organism evidence="1 2">
    <name type="scientific">Rhodopirellula baltica (strain DSM 10527 / NCIMB 13988 / SH1)</name>
    <dbReference type="NCBI Taxonomy" id="243090"/>
    <lineage>
        <taxon>Bacteria</taxon>
        <taxon>Pseudomonadati</taxon>
        <taxon>Planctomycetota</taxon>
        <taxon>Planctomycetia</taxon>
        <taxon>Pirellulales</taxon>
        <taxon>Pirellulaceae</taxon>
        <taxon>Rhodopirellula</taxon>
    </lineage>
</organism>
<accession>Q7US25</accession>
<keyword evidence="2" id="KW-1185">Reference proteome</keyword>